<organism evidence="1 2">
    <name type="scientific">Dreissena polymorpha</name>
    <name type="common">Zebra mussel</name>
    <name type="synonym">Mytilus polymorpha</name>
    <dbReference type="NCBI Taxonomy" id="45954"/>
    <lineage>
        <taxon>Eukaryota</taxon>
        <taxon>Metazoa</taxon>
        <taxon>Spiralia</taxon>
        <taxon>Lophotrochozoa</taxon>
        <taxon>Mollusca</taxon>
        <taxon>Bivalvia</taxon>
        <taxon>Autobranchia</taxon>
        <taxon>Heteroconchia</taxon>
        <taxon>Euheterodonta</taxon>
        <taxon>Imparidentia</taxon>
        <taxon>Neoheterodontei</taxon>
        <taxon>Myida</taxon>
        <taxon>Dreissenoidea</taxon>
        <taxon>Dreissenidae</taxon>
        <taxon>Dreissena</taxon>
    </lineage>
</organism>
<comment type="caution">
    <text evidence="1">The sequence shown here is derived from an EMBL/GenBank/DDBJ whole genome shotgun (WGS) entry which is preliminary data.</text>
</comment>
<sequence length="138" mass="15862">MKTNGSKSAFLEHEFTEKTYEVRKDTPNTLSFQVRKMSTANKVHLNLEDLPTELHGPFVQHIIADFVKLHKAGVQKFQLNNVTEDAFRNVLNMPIRKLGYTSKFTRCNKDRGLAYFERLAVMDQCPNCDKGGDKNLLK</sequence>
<reference evidence="1" key="1">
    <citation type="journal article" date="2019" name="bioRxiv">
        <title>The Genome of the Zebra Mussel, Dreissena polymorpha: A Resource for Invasive Species Research.</title>
        <authorList>
            <person name="McCartney M.A."/>
            <person name="Auch B."/>
            <person name="Kono T."/>
            <person name="Mallez S."/>
            <person name="Zhang Y."/>
            <person name="Obille A."/>
            <person name="Becker A."/>
            <person name="Abrahante J.E."/>
            <person name="Garbe J."/>
            <person name="Badalamenti J.P."/>
            <person name="Herman A."/>
            <person name="Mangelson H."/>
            <person name="Liachko I."/>
            <person name="Sullivan S."/>
            <person name="Sone E.D."/>
            <person name="Koren S."/>
            <person name="Silverstein K.A.T."/>
            <person name="Beckman K.B."/>
            <person name="Gohl D.M."/>
        </authorList>
    </citation>
    <scope>NUCLEOTIDE SEQUENCE</scope>
    <source>
        <strain evidence="1">Duluth1</strain>
        <tissue evidence="1">Whole animal</tissue>
    </source>
</reference>
<protein>
    <submittedName>
        <fullName evidence="1">Uncharacterized protein</fullName>
    </submittedName>
</protein>
<dbReference type="AlphaFoldDB" id="A0A9D4S142"/>
<accession>A0A9D4S142</accession>
<gene>
    <name evidence="1" type="ORF">DPMN_010524</name>
</gene>
<reference evidence="1" key="2">
    <citation type="submission" date="2020-11" db="EMBL/GenBank/DDBJ databases">
        <authorList>
            <person name="McCartney M.A."/>
            <person name="Auch B."/>
            <person name="Kono T."/>
            <person name="Mallez S."/>
            <person name="Becker A."/>
            <person name="Gohl D.M."/>
            <person name="Silverstein K.A.T."/>
            <person name="Koren S."/>
            <person name="Bechman K.B."/>
            <person name="Herman A."/>
            <person name="Abrahante J.E."/>
            <person name="Garbe J."/>
        </authorList>
    </citation>
    <scope>NUCLEOTIDE SEQUENCE</scope>
    <source>
        <strain evidence="1">Duluth1</strain>
        <tissue evidence="1">Whole animal</tissue>
    </source>
</reference>
<name>A0A9D4S142_DREPO</name>
<proteinExistence type="predicted"/>
<dbReference type="Proteomes" id="UP000828390">
    <property type="component" value="Unassembled WGS sequence"/>
</dbReference>
<evidence type="ECO:0000313" key="1">
    <source>
        <dbReference type="EMBL" id="KAH3886513.1"/>
    </source>
</evidence>
<keyword evidence="2" id="KW-1185">Reference proteome</keyword>
<evidence type="ECO:0000313" key="2">
    <source>
        <dbReference type="Proteomes" id="UP000828390"/>
    </source>
</evidence>
<dbReference type="EMBL" id="JAIWYP010000001">
    <property type="protein sequence ID" value="KAH3886513.1"/>
    <property type="molecule type" value="Genomic_DNA"/>
</dbReference>